<evidence type="ECO:0000256" key="3">
    <source>
        <dbReference type="ARBA" id="ARBA00013273"/>
    </source>
</evidence>
<dbReference type="Pfam" id="PF04055">
    <property type="entry name" value="Radical_SAM"/>
    <property type="match status" value="1"/>
</dbReference>
<evidence type="ECO:0000256" key="1">
    <source>
        <dbReference type="ARBA" id="ARBA00001966"/>
    </source>
</evidence>
<evidence type="ECO:0000256" key="13">
    <source>
        <dbReference type="ARBA" id="ARBA00051661"/>
    </source>
</evidence>
<dbReference type="InterPro" id="IPR006467">
    <property type="entry name" value="MiaB-like_bact"/>
</dbReference>
<evidence type="ECO:0000256" key="5">
    <source>
        <dbReference type="ARBA" id="ARBA00022490"/>
    </source>
</evidence>
<dbReference type="InterPro" id="IPR023404">
    <property type="entry name" value="rSAM_horseshoe"/>
</dbReference>
<dbReference type="GO" id="GO:0046872">
    <property type="term" value="F:metal ion binding"/>
    <property type="evidence" value="ECO:0007669"/>
    <property type="project" value="UniProtKB-KW"/>
</dbReference>
<keyword evidence="5" id="KW-0963">Cytoplasm</keyword>
<name>A0A1M6IZ10_9FIRM</name>
<evidence type="ECO:0000256" key="9">
    <source>
        <dbReference type="ARBA" id="ARBA00022723"/>
    </source>
</evidence>
<dbReference type="PANTHER" id="PTHR11918:SF45">
    <property type="entry name" value="THREONYLCARBAMOYLADENOSINE TRNA METHYLTHIOTRANSFERASE"/>
    <property type="match status" value="1"/>
</dbReference>
<dbReference type="SFLD" id="SFLDF00295">
    <property type="entry name" value="threonylcarbamoyladenosine_tRN"/>
    <property type="match status" value="1"/>
</dbReference>
<gene>
    <name evidence="18" type="ORF">SAMN05444373_104915</name>
</gene>
<evidence type="ECO:0000256" key="11">
    <source>
        <dbReference type="ARBA" id="ARBA00023014"/>
    </source>
</evidence>
<dbReference type="SFLD" id="SFLDG01082">
    <property type="entry name" value="B12-binding_domain_containing"/>
    <property type="match status" value="1"/>
</dbReference>
<evidence type="ECO:0000256" key="4">
    <source>
        <dbReference type="ARBA" id="ARBA00022485"/>
    </source>
</evidence>
<feature type="domain" description="MTTase N-terminal" evidence="16">
    <location>
        <begin position="8"/>
        <end position="120"/>
    </location>
</feature>
<dbReference type="InterPro" id="IPR005839">
    <property type="entry name" value="Methylthiotransferase"/>
</dbReference>
<dbReference type="GO" id="GO:0051539">
    <property type="term" value="F:4 iron, 4 sulfur cluster binding"/>
    <property type="evidence" value="ECO:0007669"/>
    <property type="project" value="UniProtKB-KW"/>
</dbReference>
<sequence length="440" mass="49468">MNHIASGKRVAFITLGCKVNIAETEGMKRLFEKAGYQVVDSDEYADVYVVNTCTVTNMGDRKSRQMLRRVHGINPNAVIAAVGCFAQVSPEEAAKIEGVSLVVGNNMKHEIVSLVEEAAHRTGKSIHVRSRQQLSDFEELPVETYTGHTRAFIKVQDGCDQFCSYCIIPYARGPVRSRKAEDVLREAESFARRGFKEVVLTGIHITSYKDGATGADLMTLVEEINRVDGIERIRLGSLEPMFITRNFIQQAKGITKLCPHYHISLQSGSAGTLKRMHRRYTPDDFRRIVMALKEEIPDVAITTDVMVGFPGETQQEFEESYAFCEEMGFLWAHVFKYSPRKGTPAARFKDQVPPEVKEERSRAMIALAEKNRESFFRRFVGTTQRVLFEQPVNGTPDLLEGLTPNYIQVEARLDQSVIGKILPVKLVDIDGERMVGVPLD</sequence>
<dbReference type="SUPFAM" id="SSF102114">
    <property type="entry name" value="Radical SAM enzymes"/>
    <property type="match status" value="1"/>
</dbReference>
<dbReference type="CDD" id="cd01335">
    <property type="entry name" value="Radical_SAM"/>
    <property type="match status" value="1"/>
</dbReference>
<evidence type="ECO:0000259" key="17">
    <source>
        <dbReference type="PROSITE" id="PS51918"/>
    </source>
</evidence>
<keyword evidence="8" id="KW-0819">tRNA processing</keyword>
<dbReference type="SFLD" id="SFLDG01061">
    <property type="entry name" value="methylthiotransferase"/>
    <property type="match status" value="1"/>
</dbReference>
<dbReference type="InterPro" id="IPR006638">
    <property type="entry name" value="Elp3/MiaA/NifB-like_rSAM"/>
</dbReference>
<proteinExistence type="inferred from homology"/>
<keyword evidence="9" id="KW-0479">Metal-binding</keyword>
<comment type="cofactor">
    <cofactor evidence="1">
        <name>[4Fe-4S] cluster</name>
        <dbReference type="ChEBI" id="CHEBI:49883"/>
    </cofactor>
</comment>
<dbReference type="Proteomes" id="UP000324781">
    <property type="component" value="Unassembled WGS sequence"/>
</dbReference>
<dbReference type="InterPro" id="IPR007197">
    <property type="entry name" value="rSAM"/>
</dbReference>
<keyword evidence="11" id="KW-0411">Iron-sulfur</keyword>
<evidence type="ECO:0000256" key="8">
    <source>
        <dbReference type="ARBA" id="ARBA00022694"/>
    </source>
</evidence>
<dbReference type="PROSITE" id="PS51449">
    <property type="entry name" value="MTTASE_N"/>
    <property type="match status" value="1"/>
</dbReference>
<accession>A0A1M6IZ10</accession>
<dbReference type="EC" id="2.8.4.5" evidence="3"/>
<keyword evidence="7" id="KW-0949">S-adenosyl-L-methionine</keyword>
<keyword evidence="4" id="KW-0004">4Fe-4S</keyword>
<dbReference type="Gene3D" id="3.40.50.12160">
    <property type="entry name" value="Methylthiotransferase, N-terminal domain"/>
    <property type="match status" value="1"/>
</dbReference>
<evidence type="ECO:0000256" key="7">
    <source>
        <dbReference type="ARBA" id="ARBA00022691"/>
    </source>
</evidence>
<dbReference type="InterPro" id="IPR034557">
    <property type="entry name" value="ThrcA_tRNA_MEthiotransferase"/>
</dbReference>
<protein>
    <recommendedName>
        <fullName evidence="15">Threonylcarbamoyladenosine tRNA methylthiotransferase MtaB</fullName>
        <ecNumber evidence="3">2.8.4.5</ecNumber>
    </recommendedName>
    <alternativeName>
        <fullName evidence="12">tRNA-t(6)A37 methylthiotransferase</fullName>
    </alternativeName>
</protein>
<dbReference type="EMBL" id="FQZP01000049">
    <property type="protein sequence ID" value="SHJ39695.1"/>
    <property type="molecule type" value="Genomic_DNA"/>
</dbReference>
<dbReference type="SMART" id="SM00729">
    <property type="entry name" value="Elp3"/>
    <property type="match status" value="1"/>
</dbReference>
<dbReference type="PANTHER" id="PTHR11918">
    <property type="entry name" value="RADICAL SAM PROTEINS"/>
    <property type="match status" value="1"/>
</dbReference>
<dbReference type="NCBIfam" id="TIGR00089">
    <property type="entry name" value="MiaB/RimO family radical SAM methylthiotransferase"/>
    <property type="match status" value="1"/>
</dbReference>
<evidence type="ECO:0000256" key="14">
    <source>
        <dbReference type="ARBA" id="ARBA00061574"/>
    </source>
</evidence>
<dbReference type="PROSITE" id="PS51918">
    <property type="entry name" value="RADICAL_SAM"/>
    <property type="match status" value="1"/>
</dbReference>
<dbReference type="PROSITE" id="PS01278">
    <property type="entry name" value="MTTASE_RADICAL"/>
    <property type="match status" value="1"/>
</dbReference>
<dbReference type="InterPro" id="IPR013848">
    <property type="entry name" value="Methylthiotransferase_N"/>
</dbReference>
<keyword evidence="19" id="KW-1185">Reference proteome</keyword>
<comment type="catalytic activity">
    <reaction evidence="13">
        <text>N(6)-L-threonylcarbamoyladenosine(37) in tRNA + (sulfur carrier)-SH + AH2 + 2 S-adenosyl-L-methionine = 2-methylsulfanyl-N(6)-L-threonylcarbamoyladenosine(37) in tRNA + (sulfur carrier)-H + 5'-deoxyadenosine + L-methionine + A + S-adenosyl-L-homocysteine + 2 H(+)</text>
        <dbReference type="Rhea" id="RHEA:37075"/>
        <dbReference type="Rhea" id="RHEA-COMP:10163"/>
        <dbReference type="Rhea" id="RHEA-COMP:11092"/>
        <dbReference type="Rhea" id="RHEA-COMP:14737"/>
        <dbReference type="Rhea" id="RHEA-COMP:14739"/>
        <dbReference type="ChEBI" id="CHEBI:13193"/>
        <dbReference type="ChEBI" id="CHEBI:15378"/>
        <dbReference type="ChEBI" id="CHEBI:17319"/>
        <dbReference type="ChEBI" id="CHEBI:17499"/>
        <dbReference type="ChEBI" id="CHEBI:29917"/>
        <dbReference type="ChEBI" id="CHEBI:57844"/>
        <dbReference type="ChEBI" id="CHEBI:57856"/>
        <dbReference type="ChEBI" id="CHEBI:59789"/>
        <dbReference type="ChEBI" id="CHEBI:64428"/>
        <dbReference type="ChEBI" id="CHEBI:74418"/>
        <dbReference type="ChEBI" id="CHEBI:74420"/>
        <dbReference type="EC" id="2.8.4.5"/>
    </reaction>
</comment>
<evidence type="ECO:0000256" key="15">
    <source>
        <dbReference type="ARBA" id="ARBA00069898"/>
    </source>
</evidence>
<dbReference type="AlphaFoldDB" id="A0A1M6IZ10"/>
<dbReference type="RefSeq" id="WP_149679366.1">
    <property type="nucleotide sequence ID" value="NZ_DAONMB010000089.1"/>
</dbReference>
<evidence type="ECO:0000256" key="10">
    <source>
        <dbReference type="ARBA" id="ARBA00023004"/>
    </source>
</evidence>
<dbReference type="FunFam" id="3.80.30.20:FF:000001">
    <property type="entry name" value="tRNA-2-methylthio-N(6)-dimethylallyladenosine synthase 2"/>
    <property type="match status" value="1"/>
</dbReference>
<keyword evidence="10" id="KW-0408">Iron</keyword>
<reference evidence="18 19" key="1">
    <citation type="submission" date="2016-11" db="EMBL/GenBank/DDBJ databases">
        <authorList>
            <person name="Varghese N."/>
            <person name="Submissions S."/>
        </authorList>
    </citation>
    <scope>NUCLEOTIDE SEQUENCE [LARGE SCALE GENOMIC DNA]</scope>
    <source>
        <strain evidence="18 19">DSM 19027</strain>
    </source>
</reference>
<evidence type="ECO:0000256" key="12">
    <source>
        <dbReference type="ARBA" id="ARBA00031213"/>
    </source>
</evidence>
<comment type="function">
    <text evidence="2">Catalyzes the methylthiolation of N6-threonylcarbamoyladenosine (t(6)A), leading to the formation of 2-methylthio-N6-threonylcarbamoyladenosine (ms(2)t(6)A) at position 37 in tRNAs that read codons beginning with adenine.</text>
</comment>
<evidence type="ECO:0000313" key="19">
    <source>
        <dbReference type="Proteomes" id="UP000324781"/>
    </source>
</evidence>
<feature type="domain" description="Radical SAM core" evidence="17">
    <location>
        <begin position="145"/>
        <end position="374"/>
    </location>
</feature>
<dbReference type="Gene3D" id="3.80.30.20">
    <property type="entry name" value="tm_1862 like domain"/>
    <property type="match status" value="1"/>
</dbReference>
<evidence type="ECO:0000313" key="18">
    <source>
        <dbReference type="EMBL" id="SHJ39695.1"/>
    </source>
</evidence>
<evidence type="ECO:0000256" key="6">
    <source>
        <dbReference type="ARBA" id="ARBA00022679"/>
    </source>
</evidence>
<keyword evidence="6 18" id="KW-0808">Transferase</keyword>
<evidence type="ECO:0000259" key="16">
    <source>
        <dbReference type="PROSITE" id="PS51449"/>
    </source>
</evidence>
<comment type="similarity">
    <text evidence="14">Belongs to the methylthiotransferase family. MtaB subfamily.</text>
</comment>
<dbReference type="OrthoDB" id="9805215at2"/>
<organism evidence="18 19">
    <name type="scientific">Thermoclostridium caenicola</name>
    <dbReference type="NCBI Taxonomy" id="659425"/>
    <lineage>
        <taxon>Bacteria</taxon>
        <taxon>Bacillati</taxon>
        <taxon>Bacillota</taxon>
        <taxon>Clostridia</taxon>
        <taxon>Eubacteriales</taxon>
        <taxon>Oscillospiraceae</taxon>
        <taxon>Thermoclostridium</taxon>
    </lineage>
</organism>
<dbReference type="FunFam" id="3.40.50.12160:FF:000004">
    <property type="entry name" value="Threonylcarbamoyladenosine tRNA methylthiotransferase MtaB"/>
    <property type="match status" value="1"/>
</dbReference>
<dbReference type="InterPro" id="IPR020612">
    <property type="entry name" value="Methylthiotransferase_CS"/>
</dbReference>
<dbReference type="SFLD" id="SFLDS00029">
    <property type="entry name" value="Radical_SAM"/>
    <property type="match status" value="1"/>
</dbReference>
<evidence type="ECO:0000256" key="2">
    <source>
        <dbReference type="ARBA" id="ARBA00002399"/>
    </source>
</evidence>
<dbReference type="InterPro" id="IPR038135">
    <property type="entry name" value="Methylthiotransferase_N_sf"/>
</dbReference>
<dbReference type="InterPro" id="IPR058240">
    <property type="entry name" value="rSAM_sf"/>
</dbReference>
<dbReference type="GO" id="GO:0035598">
    <property type="term" value="F:tRNA (N(6)-L-threonylcarbamoyladenosine(37)-C(2))-methylthiotransferase activity"/>
    <property type="evidence" value="ECO:0007669"/>
    <property type="project" value="UniProtKB-EC"/>
</dbReference>
<dbReference type="Pfam" id="PF00919">
    <property type="entry name" value="UPF0004"/>
    <property type="match status" value="1"/>
</dbReference>
<dbReference type="NCBIfam" id="TIGR01579">
    <property type="entry name" value="MiaB-like-C"/>
    <property type="match status" value="1"/>
</dbReference>